<evidence type="ECO:0000256" key="3">
    <source>
        <dbReference type="ARBA" id="ARBA00022691"/>
    </source>
</evidence>
<gene>
    <name evidence="5" type="primary">prmC</name>
    <name evidence="8" type="ORF">GRAN_1956</name>
</gene>
<protein>
    <recommendedName>
        <fullName evidence="5">Release factor glutamine methyltransferase</fullName>
        <shortName evidence="5">RF MTase</shortName>
        <ecNumber evidence="5">2.1.1.297</ecNumber>
    </recommendedName>
    <alternativeName>
        <fullName evidence="5">N5-glutamine methyltransferase PrmC</fullName>
    </alternativeName>
    <alternativeName>
        <fullName evidence="5">Protein-(glutamine-N5) MTase PrmC</fullName>
    </alternativeName>
    <alternativeName>
        <fullName evidence="5">Protein-glutamine N-methyltransferase PrmC</fullName>
    </alternativeName>
</protein>
<dbReference type="EMBL" id="RDSM01000001">
    <property type="protein sequence ID" value="RXH58646.1"/>
    <property type="molecule type" value="Genomic_DNA"/>
</dbReference>
<dbReference type="Gene3D" id="3.40.50.150">
    <property type="entry name" value="Vaccinia Virus protein VP39"/>
    <property type="match status" value="1"/>
</dbReference>
<keyword evidence="2 5" id="KW-0808">Transferase</keyword>
<evidence type="ECO:0000259" key="6">
    <source>
        <dbReference type="Pfam" id="PF05175"/>
    </source>
</evidence>
<dbReference type="GO" id="GO:0003676">
    <property type="term" value="F:nucleic acid binding"/>
    <property type="evidence" value="ECO:0007669"/>
    <property type="project" value="InterPro"/>
</dbReference>
<sequence length="277" mass="30472">MTLQEMRIQAARRLAEEPLLASQAARDTDLLLMFALQVDRTLLFAHPEQPLSPQQTSRVEALIERRFRMEPIQHITGEQEFYGLPFRVTPATLIPRPETELLVDAVLARVAGPAQIVDVGTGSGAIAIALASRLPLARVVGVDLSEAALTIARENASRNQVTVDFRLSDLLAAVPGELDVVVSNPPYIPEGDRPTLHPEVREFEPGTALFAGTDGLNIYRRLIPEARAKLRPGGWLTMEFGFGQAGALRELIRGWDEIEILTDLQGIERVIVAKQAH</sequence>
<feature type="domain" description="Methyltransferase small" evidence="6">
    <location>
        <begin position="99"/>
        <end position="187"/>
    </location>
</feature>
<dbReference type="GO" id="GO:0032259">
    <property type="term" value="P:methylation"/>
    <property type="evidence" value="ECO:0007669"/>
    <property type="project" value="UniProtKB-KW"/>
</dbReference>
<dbReference type="RefSeq" id="WP_128912604.1">
    <property type="nucleotide sequence ID" value="NZ_RDSM01000001.1"/>
</dbReference>
<dbReference type="InterPro" id="IPR019874">
    <property type="entry name" value="RF_methyltr_PrmC"/>
</dbReference>
<proteinExistence type="inferred from homology"/>
<comment type="caution">
    <text evidence="8">The sequence shown here is derived from an EMBL/GenBank/DDBJ whole genome shotgun (WGS) entry which is preliminary data.</text>
</comment>
<dbReference type="NCBIfam" id="TIGR00536">
    <property type="entry name" value="hemK_fam"/>
    <property type="match status" value="1"/>
</dbReference>
<accession>A0A4Q0TA51</accession>
<comment type="function">
    <text evidence="5">Methylates the class 1 translation termination release factors RF1/PrfA and RF2/PrfB on the glutamine residue of the universally conserved GGQ motif.</text>
</comment>
<keyword evidence="1 5" id="KW-0489">Methyltransferase</keyword>
<feature type="domain" description="Release factor glutamine methyltransferase N-terminal" evidence="7">
    <location>
        <begin position="7"/>
        <end position="77"/>
    </location>
</feature>
<dbReference type="Pfam" id="PF17827">
    <property type="entry name" value="PrmC_N"/>
    <property type="match status" value="1"/>
</dbReference>
<dbReference type="PANTHER" id="PTHR18895">
    <property type="entry name" value="HEMK METHYLTRANSFERASE"/>
    <property type="match status" value="1"/>
</dbReference>
<dbReference type="Pfam" id="PF05175">
    <property type="entry name" value="MTS"/>
    <property type="match status" value="1"/>
</dbReference>
<feature type="binding site" evidence="5">
    <location>
        <position position="143"/>
    </location>
    <ligand>
        <name>S-adenosyl-L-methionine</name>
        <dbReference type="ChEBI" id="CHEBI:59789"/>
    </ligand>
</feature>
<evidence type="ECO:0000313" key="8">
    <source>
        <dbReference type="EMBL" id="RXH58646.1"/>
    </source>
</evidence>
<dbReference type="Proteomes" id="UP000289437">
    <property type="component" value="Unassembled WGS sequence"/>
</dbReference>
<feature type="binding site" evidence="5">
    <location>
        <begin position="184"/>
        <end position="187"/>
    </location>
    <ligand>
        <name>substrate</name>
    </ligand>
</feature>
<dbReference type="InterPro" id="IPR002052">
    <property type="entry name" value="DNA_methylase_N6_adenine_CS"/>
</dbReference>
<dbReference type="PANTHER" id="PTHR18895:SF74">
    <property type="entry name" value="MTRF1L RELEASE FACTOR GLUTAMINE METHYLTRANSFERASE"/>
    <property type="match status" value="1"/>
</dbReference>
<feature type="binding site" evidence="5">
    <location>
        <position position="184"/>
    </location>
    <ligand>
        <name>S-adenosyl-L-methionine</name>
        <dbReference type="ChEBI" id="CHEBI:59789"/>
    </ligand>
</feature>
<dbReference type="GO" id="GO:0102559">
    <property type="term" value="F:peptide chain release factor N(5)-glutamine methyltransferase activity"/>
    <property type="evidence" value="ECO:0007669"/>
    <property type="project" value="UniProtKB-EC"/>
</dbReference>
<dbReference type="SUPFAM" id="SSF53335">
    <property type="entry name" value="S-adenosyl-L-methionine-dependent methyltransferases"/>
    <property type="match status" value="1"/>
</dbReference>
<evidence type="ECO:0000256" key="2">
    <source>
        <dbReference type="ARBA" id="ARBA00022679"/>
    </source>
</evidence>
<evidence type="ECO:0000259" key="7">
    <source>
        <dbReference type="Pfam" id="PF17827"/>
    </source>
</evidence>
<dbReference type="InterPro" id="IPR040758">
    <property type="entry name" value="PrmC_N"/>
</dbReference>
<comment type="catalytic activity">
    <reaction evidence="4 5">
        <text>L-glutaminyl-[peptide chain release factor] + S-adenosyl-L-methionine = N(5)-methyl-L-glutaminyl-[peptide chain release factor] + S-adenosyl-L-homocysteine + H(+)</text>
        <dbReference type="Rhea" id="RHEA:42896"/>
        <dbReference type="Rhea" id="RHEA-COMP:10271"/>
        <dbReference type="Rhea" id="RHEA-COMP:10272"/>
        <dbReference type="ChEBI" id="CHEBI:15378"/>
        <dbReference type="ChEBI" id="CHEBI:30011"/>
        <dbReference type="ChEBI" id="CHEBI:57856"/>
        <dbReference type="ChEBI" id="CHEBI:59789"/>
        <dbReference type="ChEBI" id="CHEBI:61891"/>
        <dbReference type="EC" id="2.1.1.297"/>
    </reaction>
</comment>
<name>A0A4Q0TA51_9BACT</name>
<dbReference type="NCBIfam" id="TIGR03534">
    <property type="entry name" value="RF_mod_PrmC"/>
    <property type="match status" value="1"/>
</dbReference>
<dbReference type="EC" id="2.1.1.297" evidence="5"/>
<dbReference type="OrthoDB" id="9800643at2"/>
<dbReference type="Gene3D" id="1.10.8.10">
    <property type="entry name" value="DNA helicase RuvA subunit, C-terminal domain"/>
    <property type="match status" value="1"/>
</dbReference>
<dbReference type="InterPro" id="IPR029063">
    <property type="entry name" value="SAM-dependent_MTases_sf"/>
</dbReference>
<dbReference type="InterPro" id="IPR004556">
    <property type="entry name" value="HemK-like"/>
</dbReference>
<reference evidence="9" key="2">
    <citation type="submission" date="2019-02" db="EMBL/GenBank/DDBJ databases">
        <title>Granulicella sibirica sp. nov., a psychrotolerant acidobacterium isolated from an organic soil layer in forested tundra, West Siberia.</title>
        <authorList>
            <person name="Oshkin I.Y."/>
            <person name="Kulichevskaya I.S."/>
            <person name="Rijpstra W.I.C."/>
            <person name="Sinninghe Damste J.S."/>
            <person name="Rakitin A.L."/>
            <person name="Ravin N.V."/>
            <person name="Dedysh S.N."/>
        </authorList>
    </citation>
    <scope>NUCLEOTIDE SEQUENCE [LARGE SCALE GENOMIC DNA]</scope>
    <source>
        <strain evidence="9">AF10</strain>
    </source>
</reference>
<evidence type="ECO:0000313" key="9">
    <source>
        <dbReference type="Proteomes" id="UP000289437"/>
    </source>
</evidence>
<reference evidence="8 9" key="1">
    <citation type="submission" date="2018-11" db="EMBL/GenBank/DDBJ databases">
        <authorList>
            <person name="Mardanov A.V."/>
            <person name="Ravin N.V."/>
            <person name="Dedysh S.N."/>
        </authorList>
    </citation>
    <scope>NUCLEOTIDE SEQUENCE [LARGE SCALE GENOMIC DNA]</scope>
    <source>
        <strain evidence="8 9">AF10</strain>
    </source>
</reference>
<keyword evidence="3 5" id="KW-0949">S-adenosyl-L-methionine</keyword>
<dbReference type="InterPro" id="IPR007848">
    <property type="entry name" value="Small_mtfrase_dom"/>
</dbReference>
<dbReference type="InterPro" id="IPR050320">
    <property type="entry name" value="N5-glutamine_MTase"/>
</dbReference>
<keyword evidence="9" id="KW-1185">Reference proteome</keyword>
<evidence type="ECO:0000256" key="5">
    <source>
        <dbReference type="HAMAP-Rule" id="MF_02126"/>
    </source>
</evidence>
<comment type="similarity">
    <text evidence="5">Belongs to the protein N5-glutamine methyltransferase family. PrmC subfamily.</text>
</comment>
<organism evidence="8 9">
    <name type="scientific">Granulicella sibirica</name>
    <dbReference type="NCBI Taxonomy" id="2479048"/>
    <lineage>
        <taxon>Bacteria</taxon>
        <taxon>Pseudomonadati</taxon>
        <taxon>Acidobacteriota</taxon>
        <taxon>Terriglobia</taxon>
        <taxon>Terriglobales</taxon>
        <taxon>Acidobacteriaceae</taxon>
        <taxon>Granulicella</taxon>
    </lineage>
</organism>
<dbReference type="PROSITE" id="PS00092">
    <property type="entry name" value="N6_MTASE"/>
    <property type="match status" value="1"/>
</dbReference>
<dbReference type="CDD" id="cd02440">
    <property type="entry name" value="AdoMet_MTases"/>
    <property type="match status" value="1"/>
</dbReference>
<feature type="binding site" evidence="5">
    <location>
        <begin position="120"/>
        <end position="124"/>
    </location>
    <ligand>
        <name>S-adenosyl-L-methionine</name>
        <dbReference type="ChEBI" id="CHEBI:59789"/>
    </ligand>
</feature>
<evidence type="ECO:0000256" key="1">
    <source>
        <dbReference type="ARBA" id="ARBA00022603"/>
    </source>
</evidence>
<dbReference type="AlphaFoldDB" id="A0A4Q0TA51"/>
<comment type="caution">
    <text evidence="5">Lacks conserved residue(s) required for the propagation of feature annotation.</text>
</comment>
<dbReference type="HAMAP" id="MF_02126">
    <property type="entry name" value="RF_methyltr_PrmC"/>
    <property type="match status" value="1"/>
</dbReference>
<evidence type="ECO:0000256" key="4">
    <source>
        <dbReference type="ARBA" id="ARBA00048391"/>
    </source>
</evidence>